<keyword evidence="3" id="KW-1185">Reference proteome</keyword>
<evidence type="ECO:0000313" key="3">
    <source>
        <dbReference type="Proteomes" id="UP000264541"/>
    </source>
</evidence>
<dbReference type="AlphaFoldDB" id="A0A372LS36"/>
<feature type="domain" description="HTH cro/C1-type" evidence="1">
    <location>
        <begin position="16"/>
        <end position="59"/>
    </location>
</feature>
<comment type="caution">
    <text evidence="2">The sequence shown here is derived from an EMBL/GenBank/DDBJ whole genome shotgun (WGS) entry which is preliminary data.</text>
</comment>
<sequence length="73" mass="8492">MFGLGKKRTKFGKWLDREGITQIEIEEKAKLGRATVSRLCNDFEYQPKYETVAKVKKALKQLGYNLPDDYFGM</sequence>
<dbReference type="CDD" id="cd00093">
    <property type="entry name" value="HTH_XRE"/>
    <property type="match status" value="1"/>
</dbReference>
<protein>
    <submittedName>
        <fullName evidence="2">Helix-turn-helix domain-containing protein</fullName>
    </submittedName>
</protein>
<accession>A0A372LS36</accession>
<dbReference type="Proteomes" id="UP000264541">
    <property type="component" value="Unassembled WGS sequence"/>
</dbReference>
<dbReference type="Gene3D" id="1.10.260.40">
    <property type="entry name" value="lambda repressor-like DNA-binding domains"/>
    <property type="match status" value="1"/>
</dbReference>
<dbReference type="EMBL" id="QVTE01000008">
    <property type="protein sequence ID" value="RFU71009.1"/>
    <property type="molecule type" value="Genomic_DNA"/>
</dbReference>
<evidence type="ECO:0000313" key="2">
    <source>
        <dbReference type="EMBL" id="RFU71009.1"/>
    </source>
</evidence>
<organism evidence="2 3">
    <name type="scientific">Peribacillus saganii</name>
    <dbReference type="NCBI Taxonomy" id="2303992"/>
    <lineage>
        <taxon>Bacteria</taxon>
        <taxon>Bacillati</taxon>
        <taxon>Bacillota</taxon>
        <taxon>Bacilli</taxon>
        <taxon>Bacillales</taxon>
        <taxon>Bacillaceae</taxon>
        <taxon>Peribacillus</taxon>
    </lineage>
</organism>
<dbReference type="InterPro" id="IPR001387">
    <property type="entry name" value="Cro/C1-type_HTH"/>
</dbReference>
<dbReference type="Pfam" id="PF01381">
    <property type="entry name" value="HTH_3"/>
    <property type="match status" value="1"/>
</dbReference>
<reference evidence="2 3" key="1">
    <citation type="submission" date="2018-08" db="EMBL/GenBank/DDBJ databases">
        <title>Bacillus chawlae sp. nov., Bacillus glennii sp. nov., and Bacillus saganii sp. nov. Isolated from the Vehicle Assembly Building at Kennedy Space Center where the Viking Spacecraft were Assembled.</title>
        <authorList>
            <person name="Seuylemezian A."/>
            <person name="Vaishampayan P."/>
        </authorList>
    </citation>
    <scope>NUCLEOTIDE SEQUENCE [LARGE SCALE GENOMIC DNA]</scope>
    <source>
        <strain evidence="2 3">V47-23a</strain>
    </source>
</reference>
<evidence type="ECO:0000259" key="1">
    <source>
        <dbReference type="Pfam" id="PF01381"/>
    </source>
</evidence>
<proteinExistence type="predicted"/>
<dbReference type="InterPro" id="IPR010982">
    <property type="entry name" value="Lambda_DNA-bd_dom_sf"/>
</dbReference>
<gene>
    <name evidence="2" type="ORF">D0469_03455</name>
</gene>
<name>A0A372LS36_9BACI</name>
<dbReference type="OrthoDB" id="7568952at2"/>
<dbReference type="RefSeq" id="WP_117325236.1">
    <property type="nucleotide sequence ID" value="NZ_QVTE01000008.1"/>
</dbReference>
<dbReference type="GO" id="GO:0003677">
    <property type="term" value="F:DNA binding"/>
    <property type="evidence" value="ECO:0007669"/>
    <property type="project" value="InterPro"/>
</dbReference>